<sequence length="188" mass="21146">MSAQVGVRTRARAALAMETATLTSAQPSPKRKNMSSDSNQDPKPSKSPRTTTSSSHIHTNTLHSPTSHSCCSTNGSTLLHHPWINLLDLQLHTAQLQMPTSNAAKQIHRKEMNRSSELREDSQEPESMGIHSRCVTSKALTMPTELELEEFFSAAEKDLQKRFQDKYNYDIVKDVALEGRYEWVQLKP</sequence>
<keyword evidence="3" id="KW-0649">Protein kinase inhibitor</keyword>
<dbReference type="Pfam" id="PF02234">
    <property type="entry name" value="CDI"/>
    <property type="match status" value="1"/>
</dbReference>
<comment type="subcellular location">
    <subcellularLocation>
        <location evidence="1">Nucleus</location>
        <location evidence="1">Nucleoplasm</location>
    </subcellularLocation>
</comment>
<dbReference type="Gene3D" id="4.10.365.10">
    <property type="entry name" value="p27"/>
    <property type="match status" value="1"/>
</dbReference>
<organism evidence="7 8">
    <name type="scientific">Psophocarpus tetragonolobus</name>
    <name type="common">Winged bean</name>
    <name type="synonym">Dolichos tetragonolobus</name>
    <dbReference type="NCBI Taxonomy" id="3891"/>
    <lineage>
        <taxon>Eukaryota</taxon>
        <taxon>Viridiplantae</taxon>
        <taxon>Streptophyta</taxon>
        <taxon>Embryophyta</taxon>
        <taxon>Tracheophyta</taxon>
        <taxon>Spermatophyta</taxon>
        <taxon>Magnoliopsida</taxon>
        <taxon>eudicotyledons</taxon>
        <taxon>Gunneridae</taxon>
        <taxon>Pentapetalae</taxon>
        <taxon>rosids</taxon>
        <taxon>fabids</taxon>
        <taxon>Fabales</taxon>
        <taxon>Fabaceae</taxon>
        <taxon>Papilionoideae</taxon>
        <taxon>50 kb inversion clade</taxon>
        <taxon>NPAAA clade</taxon>
        <taxon>indigoferoid/millettioid clade</taxon>
        <taxon>Phaseoleae</taxon>
        <taxon>Psophocarpus</taxon>
    </lineage>
</organism>
<reference evidence="7 8" key="1">
    <citation type="submission" date="2024-01" db="EMBL/GenBank/DDBJ databases">
        <title>The genomes of 5 underutilized Papilionoideae crops provide insights into root nodulation and disease resistanc.</title>
        <authorList>
            <person name="Jiang F."/>
        </authorList>
    </citation>
    <scope>NUCLEOTIDE SEQUENCE [LARGE SCALE GENOMIC DNA]</scope>
    <source>
        <strain evidence="7">DUOXIRENSHENG_FW03</strain>
        <tissue evidence="7">Leaves</tissue>
    </source>
</reference>
<feature type="compositionally biased region" description="Low complexity" evidence="5">
    <location>
        <begin position="47"/>
        <end position="64"/>
    </location>
</feature>
<comment type="caution">
    <text evidence="7">The sequence shown here is derived from an EMBL/GenBank/DDBJ whole genome shotgun (WGS) entry which is preliminary data.</text>
</comment>
<protein>
    <recommendedName>
        <fullName evidence="6">Cyclin-dependent kinase inhibitor domain-containing protein</fullName>
    </recommendedName>
</protein>
<evidence type="ECO:0000256" key="3">
    <source>
        <dbReference type="ARBA" id="ARBA00023013"/>
    </source>
</evidence>
<dbReference type="GO" id="GO:0004861">
    <property type="term" value="F:cyclin-dependent protein serine/threonine kinase inhibitor activity"/>
    <property type="evidence" value="ECO:0007669"/>
    <property type="project" value="InterPro"/>
</dbReference>
<name>A0AAN9T4P0_PSOTE</name>
<accession>A0AAN9T4P0</accession>
<dbReference type="PANTHER" id="PTHR46776">
    <property type="entry name" value="CYCLIN-DEPENDENT KINASE INHIBITOR 4-RELATED"/>
    <property type="match status" value="1"/>
</dbReference>
<evidence type="ECO:0000256" key="4">
    <source>
        <dbReference type="ARBA" id="ARBA00023306"/>
    </source>
</evidence>
<evidence type="ECO:0000313" key="7">
    <source>
        <dbReference type="EMBL" id="KAK7406563.1"/>
    </source>
</evidence>
<evidence type="ECO:0000256" key="5">
    <source>
        <dbReference type="SAM" id="MobiDB-lite"/>
    </source>
</evidence>
<dbReference type="EMBL" id="JAYMYS010000002">
    <property type="protein sequence ID" value="KAK7406563.1"/>
    <property type="molecule type" value="Genomic_DNA"/>
</dbReference>
<comment type="similarity">
    <text evidence="2">Belongs to the CDI family. ICK/KRP subfamily.</text>
</comment>
<evidence type="ECO:0000313" key="8">
    <source>
        <dbReference type="Proteomes" id="UP001386955"/>
    </source>
</evidence>
<proteinExistence type="inferred from homology"/>
<dbReference type="AlphaFoldDB" id="A0AAN9T4P0"/>
<evidence type="ECO:0000256" key="1">
    <source>
        <dbReference type="ARBA" id="ARBA00004642"/>
    </source>
</evidence>
<evidence type="ECO:0000256" key="2">
    <source>
        <dbReference type="ARBA" id="ARBA00010274"/>
    </source>
</evidence>
<dbReference type="PIRSF" id="PIRSF017811">
    <property type="entry name" value="CDK_inhib_pln"/>
    <property type="match status" value="1"/>
</dbReference>
<dbReference type="Proteomes" id="UP001386955">
    <property type="component" value="Unassembled WGS sequence"/>
</dbReference>
<keyword evidence="8" id="KW-1185">Reference proteome</keyword>
<dbReference type="GO" id="GO:0051726">
    <property type="term" value="P:regulation of cell cycle"/>
    <property type="evidence" value="ECO:0007669"/>
    <property type="project" value="InterPro"/>
</dbReference>
<gene>
    <name evidence="7" type="ORF">VNO78_08190</name>
</gene>
<dbReference type="GO" id="GO:0005654">
    <property type="term" value="C:nucleoplasm"/>
    <property type="evidence" value="ECO:0007669"/>
    <property type="project" value="UniProtKB-SubCell"/>
</dbReference>
<feature type="domain" description="Cyclin-dependent kinase inhibitor" evidence="6">
    <location>
        <begin position="140"/>
        <end position="186"/>
    </location>
</feature>
<keyword evidence="4" id="KW-0131">Cell cycle</keyword>
<dbReference type="InterPro" id="IPR044275">
    <property type="entry name" value="KRP"/>
</dbReference>
<dbReference type="InterPro" id="IPR044898">
    <property type="entry name" value="CDI_dom_sf"/>
</dbReference>
<dbReference type="InterPro" id="IPR003175">
    <property type="entry name" value="CDI_dom"/>
</dbReference>
<evidence type="ECO:0000259" key="6">
    <source>
        <dbReference type="Pfam" id="PF02234"/>
    </source>
</evidence>
<feature type="compositionally biased region" description="Basic and acidic residues" evidence="5">
    <location>
        <begin position="109"/>
        <end position="122"/>
    </location>
</feature>
<feature type="region of interest" description="Disordered" evidence="5">
    <location>
        <begin position="17"/>
        <end position="72"/>
    </location>
</feature>
<feature type="region of interest" description="Disordered" evidence="5">
    <location>
        <begin position="100"/>
        <end position="130"/>
    </location>
</feature>